<accession>A0ABQ7JEU0</accession>
<feature type="compositionally biased region" description="Basic residues" evidence="4">
    <location>
        <begin position="208"/>
        <end position="217"/>
    </location>
</feature>
<feature type="region of interest" description="Disordered" evidence="4">
    <location>
        <begin position="51"/>
        <end position="110"/>
    </location>
</feature>
<name>A0ABQ7JEU0_9APIC</name>
<evidence type="ECO:0000313" key="5">
    <source>
        <dbReference type="EMBL" id="KAF8822527.1"/>
    </source>
</evidence>
<keyword evidence="1" id="KW-0507">mRNA processing</keyword>
<dbReference type="InterPro" id="IPR012677">
    <property type="entry name" value="Nucleotide-bd_a/b_plait_sf"/>
</dbReference>
<proteinExistence type="predicted"/>
<dbReference type="EMBL" id="JADAQX010000044">
    <property type="protein sequence ID" value="KAF8822527.1"/>
    <property type="molecule type" value="Genomic_DNA"/>
</dbReference>
<evidence type="ECO:0000256" key="3">
    <source>
        <dbReference type="ARBA" id="ARBA00023187"/>
    </source>
</evidence>
<gene>
    <name evidence="5" type="ORF">IE077_003536</name>
</gene>
<keyword evidence="2" id="KW-0694">RNA-binding</keyword>
<evidence type="ECO:0000256" key="1">
    <source>
        <dbReference type="ARBA" id="ARBA00022664"/>
    </source>
</evidence>
<sequence>MAVLERRMYSEYPQPREVMRAPLTWGEELQKTQMFENIRKQSREVLRHGKQYHGHDIQKQGCGKNSLARKARTSKYRSASRNHDRKHTSRKSRHGRKITARLEERDRSSGSTFSIALADDMSCSPCSGTPHSRCATASVSYSNRTTSLNKRGTADEKYYGSADTSKQNSRKRSSSRDFELKPYNTYRNRRDSITASPSYDSDEDYRRSRSRERHRRHQQYLTIQKYCKNEDDSLVFWDGFQWVKKGQGAPGYDQLMNATRRARRLHIDRGGNFGFMEMASVEEAIAALQLDGFMWHGIEININRPTDWKRGVNDQAIRILAGSSGLAVAESVAAATQQAVITGNSSGLASVLSHLPEDHRKNVTEMMKQPSLSFNVNDMYRGTGLPLQLVKNRIRAELLKGCPSRVIRISKPFSNLESEAEFSEVLEDVMGECSKHGGIIAAIIITPKLSSNLKYETGDIFLEFACISQADQCILNLSGRMYEGKPIQMHRYSERNWQLNLKPYSENILLKSLDL</sequence>
<reference evidence="5 6" key="1">
    <citation type="journal article" date="2020" name="bioRxiv">
        <title>Metabolic contributions of an alphaproteobacterial endosymbiont in the apicomplexan Cardiosporidium cionae.</title>
        <authorList>
            <person name="Hunter E.S."/>
            <person name="Paight C.J."/>
            <person name="Lane C.E."/>
        </authorList>
    </citation>
    <scope>NUCLEOTIDE SEQUENCE [LARGE SCALE GENOMIC DNA]</scope>
    <source>
        <strain evidence="5">ESH_2018</strain>
    </source>
</reference>
<dbReference type="PANTHER" id="PTHR23139">
    <property type="entry name" value="RNA-BINDING PROTEIN"/>
    <property type="match status" value="1"/>
</dbReference>
<protein>
    <submittedName>
        <fullName evidence="5">Splicing factor</fullName>
    </submittedName>
</protein>
<evidence type="ECO:0000256" key="2">
    <source>
        <dbReference type="ARBA" id="ARBA00022884"/>
    </source>
</evidence>
<feature type="region of interest" description="Disordered" evidence="4">
    <location>
        <begin position="152"/>
        <end position="217"/>
    </location>
</feature>
<evidence type="ECO:0000256" key="4">
    <source>
        <dbReference type="SAM" id="MobiDB-lite"/>
    </source>
</evidence>
<feature type="compositionally biased region" description="Basic residues" evidence="4">
    <location>
        <begin position="67"/>
        <end position="99"/>
    </location>
</feature>
<evidence type="ECO:0000313" key="6">
    <source>
        <dbReference type="Proteomes" id="UP000823046"/>
    </source>
</evidence>
<keyword evidence="6" id="KW-1185">Reference proteome</keyword>
<dbReference type="SUPFAM" id="SSF54928">
    <property type="entry name" value="RNA-binding domain, RBD"/>
    <property type="match status" value="1"/>
</dbReference>
<dbReference type="Gene3D" id="3.30.70.330">
    <property type="match status" value="2"/>
</dbReference>
<dbReference type="CDD" id="cd12232">
    <property type="entry name" value="RRM3_U2AF65"/>
    <property type="match status" value="1"/>
</dbReference>
<comment type="caution">
    <text evidence="5">The sequence shown here is derived from an EMBL/GenBank/DDBJ whole genome shotgun (WGS) entry which is preliminary data.</text>
</comment>
<organism evidence="5 6">
    <name type="scientific">Cardiosporidium cionae</name>
    <dbReference type="NCBI Taxonomy" id="476202"/>
    <lineage>
        <taxon>Eukaryota</taxon>
        <taxon>Sar</taxon>
        <taxon>Alveolata</taxon>
        <taxon>Apicomplexa</taxon>
        <taxon>Aconoidasida</taxon>
        <taxon>Nephromycida</taxon>
        <taxon>Cardiosporidium</taxon>
    </lineage>
</organism>
<keyword evidence="3" id="KW-0508">mRNA splicing</keyword>
<dbReference type="InterPro" id="IPR035979">
    <property type="entry name" value="RBD_domain_sf"/>
</dbReference>
<dbReference type="Proteomes" id="UP000823046">
    <property type="component" value="Unassembled WGS sequence"/>
</dbReference>